<evidence type="ECO:0000313" key="15">
    <source>
        <dbReference type="EMBL" id="SFD32045.1"/>
    </source>
</evidence>
<dbReference type="InterPro" id="IPR013656">
    <property type="entry name" value="PAS_4"/>
</dbReference>
<evidence type="ECO:0000256" key="8">
    <source>
        <dbReference type="ARBA" id="ARBA00023012"/>
    </source>
</evidence>
<evidence type="ECO:0000256" key="2">
    <source>
        <dbReference type="ARBA" id="ARBA00012438"/>
    </source>
</evidence>
<keyword evidence="3" id="KW-0597">Phosphoprotein</keyword>
<dbReference type="SUPFAM" id="SSF55874">
    <property type="entry name" value="ATPase domain of HSP90 chaperone/DNA topoisomerase II/histidine kinase"/>
    <property type="match status" value="1"/>
</dbReference>
<dbReference type="InterPro" id="IPR036890">
    <property type="entry name" value="HATPase_C_sf"/>
</dbReference>
<dbReference type="Gene3D" id="3.30.565.10">
    <property type="entry name" value="Histidine kinase-like ATPase, C-terminal domain"/>
    <property type="match status" value="1"/>
</dbReference>
<organism evidence="15 16">
    <name type="scientific">Thiohalospira halophila DSM 15071</name>
    <dbReference type="NCBI Taxonomy" id="1123397"/>
    <lineage>
        <taxon>Bacteria</taxon>
        <taxon>Pseudomonadati</taxon>
        <taxon>Pseudomonadota</taxon>
        <taxon>Gammaproteobacteria</taxon>
        <taxon>Thiohalospirales</taxon>
        <taxon>Thiohalospiraceae</taxon>
        <taxon>Thiohalospira</taxon>
    </lineage>
</organism>
<evidence type="ECO:0000313" key="16">
    <source>
        <dbReference type="Proteomes" id="UP000198611"/>
    </source>
</evidence>
<dbReference type="CDD" id="cd00082">
    <property type="entry name" value="HisKA"/>
    <property type="match status" value="1"/>
</dbReference>
<feature type="domain" description="Histidine kinase" evidence="14">
    <location>
        <begin position="136"/>
        <end position="348"/>
    </location>
</feature>
<evidence type="ECO:0000256" key="12">
    <source>
        <dbReference type="ARBA" id="ARBA00042313"/>
    </source>
</evidence>
<dbReference type="CDD" id="cd00130">
    <property type="entry name" value="PAS"/>
    <property type="match status" value="1"/>
</dbReference>
<dbReference type="Gene3D" id="1.10.287.130">
    <property type="match status" value="1"/>
</dbReference>
<evidence type="ECO:0000256" key="1">
    <source>
        <dbReference type="ARBA" id="ARBA00000085"/>
    </source>
</evidence>
<evidence type="ECO:0000259" key="14">
    <source>
        <dbReference type="PROSITE" id="PS50109"/>
    </source>
</evidence>
<evidence type="ECO:0000256" key="7">
    <source>
        <dbReference type="ARBA" id="ARBA00022840"/>
    </source>
</evidence>
<dbReference type="PANTHER" id="PTHR43065:SF16">
    <property type="entry name" value="SENSORY HISTIDINE KINASE_PHOSPHATASE NTRB"/>
    <property type="match status" value="1"/>
</dbReference>
<dbReference type="InterPro" id="IPR003594">
    <property type="entry name" value="HATPase_dom"/>
</dbReference>
<protein>
    <recommendedName>
        <fullName evidence="11">Sensory histidine kinase/phosphatase NtrB</fullName>
        <ecNumber evidence="2">2.7.13.3</ecNumber>
    </recommendedName>
    <alternativeName>
        <fullName evidence="12">Nitrogen regulation protein NR(II)</fullName>
    </alternativeName>
    <alternativeName>
        <fullName evidence="13">Nitrogen regulator II</fullName>
    </alternativeName>
</protein>
<dbReference type="AlphaFoldDB" id="A0A1I1RCM1"/>
<dbReference type="PANTHER" id="PTHR43065">
    <property type="entry name" value="SENSOR HISTIDINE KINASE"/>
    <property type="match status" value="1"/>
</dbReference>
<evidence type="ECO:0000256" key="5">
    <source>
        <dbReference type="ARBA" id="ARBA00022741"/>
    </source>
</evidence>
<reference evidence="15 16" key="1">
    <citation type="submission" date="2016-10" db="EMBL/GenBank/DDBJ databases">
        <authorList>
            <person name="de Groot N.N."/>
        </authorList>
    </citation>
    <scope>NUCLEOTIDE SEQUENCE [LARGE SCALE GENOMIC DNA]</scope>
    <source>
        <strain evidence="15 16">HL3</strain>
    </source>
</reference>
<sequence>MTTTGQQILDNLHTAVCLFDGDMRLLQTNPAGEALLGASAPRLAGRSATSLFGSERIVTAMYAALDSGHPHTERECTLQPDAERRVTADITAIPLSEGDGPPELLVEIAQVDRQLRIAREEGLIAQQEATRALVRGLAHEIKNPLGGLRGAAQLLAREIEDPDLREYTEVITHEADRLRNLVDRMLGPDNLPAREPVNIHEVTERVRTLVAAEAPPGIRLVRDYDPSLPELEGDRDMLIQAVLNITRNAVQALGEEGTISLRTRAQRQFTIGHRRHRLVLSLEIVDDGPGIPPEMLDRIFYPMVTGRSEGSGLGLSIAQSLVNRHDGLIECTSRPGETRFTLLLPVHGGESGHD</sequence>
<dbReference type="GO" id="GO:0005524">
    <property type="term" value="F:ATP binding"/>
    <property type="evidence" value="ECO:0007669"/>
    <property type="project" value="UniProtKB-KW"/>
</dbReference>
<dbReference type="SUPFAM" id="SSF47384">
    <property type="entry name" value="Homodimeric domain of signal transducing histidine kinase"/>
    <property type="match status" value="1"/>
</dbReference>
<evidence type="ECO:0000256" key="4">
    <source>
        <dbReference type="ARBA" id="ARBA00022679"/>
    </source>
</evidence>
<keyword evidence="7" id="KW-0067">ATP-binding</keyword>
<dbReference type="Pfam" id="PF00512">
    <property type="entry name" value="HisKA"/>
    <property type="match status" value="1"/>
</dbReference>
<dbReference type="STRING" id="1123397.SAMN05660831_01407"/>
<keyword evidence="8" id="KW-0902">Two-component regulatory system</keyword>
<evidence type="ECO:0000256" key="6">
    <source>
        <dbReference type="ARBA" id="ARBA00022777"/>
    </source>
</evidence>
<dbReference type="SMART" id="SM00091">
    <property type="entry name" value="PAS"/>
    <property type="match status" value="1"/>
</dbReference>
<dbReference type="EC" id="2.7.13.3" evidence="2"/>
<dbReference type="InterPro" id="IPR035965">
    <property type="entry name" value="PAS-like_dom_sf"/>
</dbReference>
<dbReference type="Pfam" id="PF02518">
    <property type="entry name" value="HATPase_c"/>
    <property type="match status" value="1"/>
</dbReference>
<dbReference type="InterPro" id="IPR000014">
    <property type="entry name" value="PAS"/>
</dbReference>
<comment type="catalytic activity">
    <reaction evidence="1">
        <text>ATP + protein L-histidine = ADP + protein N-phospho-L-histidine.</text>
        <dbReference type="EC" id="2.7.13.3"/>
    </reaction>
</comment>
<dbReference type="InterPro" id="IPR005467">
    <property type="entry name" value="His_kinase_dom"/>
</dbReference>
<proteinExistence type="predicted"/>
<evidence type="ECO:0000256" key="9">
    <source>
        <dbReference type="ARBA" id="ARBA00023231"/>
    </source>
</evidence>
<dbReference type="OrthoDB" id="9789238at2"/>
<dbReference type="InterPro" id="IPR003661">
    <property type="entry name" value="HisK_dim/P_dom"/>
</dbReference>
<evidence type="ECO:0000256" key="13">
    <source>
        <dbReference type="ARBA" id="ARBA00043094"/>
    </source>
</evidence>
<dbReference type="NCBIfam" id="NF008293">
    <property type="entry name" value="PRK11073.1"/>
    <property type="match status" value="1"/>
</dbReference>
<dbReference type="PROSITE" id="PS50109">
    <property type="entry name" value="HIS_KIN"/>
    <property type="match status" value="1"/>
</dbReference>
<dbReference type="RefSeq" id="WP_093428056.1">
    <property type="nucleotide sequence ID" value="NZ_FOMJ01000004.1"/>
</dbReference>
<name>A0A1I1RCM1_9GAMM</name>
<dbReference type="Gene3D" id="3.30.450.20">
    <property type="entry name" value="PAS domain"/>
    <property type="match status" value="1"/>
</dbReference>
<keyword evidence="5" id="KW-0547">Nucleotide-binding</keyword>
<keyword evidence="6 15" id="KW-0418">Kinase</keyword>
<dbReference type="PRINTS" id="PR00344">
    <property type="entry name" value="BCTRLSENSOR"/>
</dbReference>
<dbReference type="SMART" id="SM00388">
    <property type="entry name" value="HisKA"/>
    <property type="match status" value="1"/>
</dbReference>
<accession>A0A1I1RCM1</accession>
<dbReference type="InterPro" id="IPR036097">
    <property type="entry name" value="HisK_dim/P_sf"/>
</dbReference>
<gene>
    <name evidence="15" type="ORF">SAMN05660831_01407</name>
</gene>
<dbReference type="Pfam" id="PF08448">
    <property type="entry name" value="PAS_4"/>
    <property type="match status" value="1"/>
</dbReference>
<dbReference type="GO" id="GO:0000155">
    <property type="term" value="F:phosphorelay sensor kinase activity"/>
    <property type="evidence" value="ECO:0007669"/>
    <property type="project" value="InterPro"/>
</dbReference>
<dbReference type="SMART" id="SM00387">
    <property type="entry name" value="HATPase_c"/>
    <property type="match status" value="1"/>
</dbReference>
<dbReference type="SUPFAM" id="SSF55785">
    <property type="entry name" value="PYP-like sensor domain (PAS domain)"/>
    <property type="match status" value="1"/>
</dbReference>
<dbReference type="InterPro" id="IPR004358">
    <property type="entry name" value="Sig_transdc_His_kin-like_C"/>
</dbReference>
<dbReference type="Proteomes" id="UP000198611">
    <property type="component" value="Unassembled WGS sequence"/>
</dbReference>
<comment type="function">
    <text evidence="10">Member of the two-component regulatory system NtrB/NtrC, which controls expression of the nitrogen-regulated (ntr) genes in response to nitrogen limitation. Under conditions of nitrogen limitation, NtrB autophosphorylates and transfers the phosphoryl group to NtrC. In the presence of nitrogen, acts as a phosphatase that dephosphorylates and inactivates NtrC.</text>
</comment>
<dbReference type="EMBL" id="FOMJ01000004">
    <property type="protein sequence ID" value="SFD32045.1"/>
    <property type="molecule type" value="Genomic_DNA"/>
</dbReference>
<evidence type="ECO:0000256" key="3">
    <source>
        <dbReference type="ARBA" id="ARBA00022553"/>
    </source>
</evidence>
<keyword evidence="16" id="KW-1185">Reference proteome</keyword>
<keyword evidence="9" id="KW-0535">Nitrogen fixation</keyword>
<evidence type="ECO:0000256" key="11">
    <source>
        <dbReference type="ARBA" id="ARBA00039567"/>
    </source>
</evidence>
<keyword evidence="4" id="KW-0808">Transferase</keyword>
<evidence type="ECO:0000256" key="10">
    <source>
        <dbReference type="ARBA" id="ARBA00037696"/>
    </source>
</evidence>